<proteinExistence type="predicted"/>
<dbReference type="SUPFAM" id="SSF54236">
    <property type="entry name" value="Ubiquitin-like"/>
    <property type="match status" value="1"/>
</dbReference>
<comment type="subcellular location">
    <subcellularLocation>
        <location evidence="1">Nucleus</location>
    </subcellularLocation>
</comment>
<accession>A0A182IQ83</accession>
<dbReference type="EMBL" id="AXCP01008103">
    <property type="status" value="NOT_ANNOTATED_CDS"/>
    <property type="molecule type" value="Genomic_DNA"/>
</dbReference>
<dbReference type="EMBL" id="AXCP01008104">
    <property type="status" value="NOT_ANNOTATED_CDS"/>
    <property type="molecule type" value="Genomic_DNA"/>
</dbReference>
<evidence type="ECO:0000256" key="2">
    <source>
        <dbReference type="ARBA" id="ARBA00023242"/>
    </source>
</evidence>
<evidence type="ECO:0000256" key="1">
    <source>
        <dbReference type="ARBA" id="ARBA00004123"/>
    </source>
</evidence>
<dbReference type="GO" id="GO:0005634">
    <property type="term" value="C:nucleus"/>
    <property type="evidence" value="ECO:0007669"/>
    <property type="project" value="UniProtKB-SubCell"/>
</dbReference>
<dbReference type="EnsemblMetazoa" id="AATE003396-RA">
    <property type="protein sequence ID" value="AATE003396-PA.1"/>
    <property type="gene ID" value="AATE003396"/>
</dbReference>
<dbReference type="Gene3D" id="3.10.20.90">
    <property type="entry name" value="Phosphatidylinositol 3-kinase Catalytic Subunit, Chain A, domain 1"/>
    <property type="match status" value="1"/>
</dbReference>
<dbReference type="PANTHER" id="PTHR47187">
    <property type="entry name" value="NFATC2-INTERACTING PROTEIN"/>
    <property type="match status" value="1"/>
</dbReference>
<dbReference type="InterPro" id="IPR029071">
    <property type="entry name" value="Ubiquitin-like_domsf"/>
</dbReference>
<dbReference type="GO" id="GO:0045944">
    <property type="term" value="P:positive regulation of transcription by RNA polymerase II"/>
    <property type="evidence" value="ECO:0007669"/>
    <property type="project" value="TreeGrafter"/>
</dbReference>
<dbReference type="PANTHER" id="PTHR47187:SF1">
    <property type="entry name" value="NFATC2-INTERACTING PROTEIN"/>
    <property type="match status" value="1"/>
</dbReference>
<dbReference type="InterPro" id="IPR052324">
    <property type="entry name" value="NFATC2-Int_DNA_Repair"/>
</dbReference>
<sequence length="270" mass="30221">LESGIIRFRLVKKPQTNRKQMSAGNDIFGNLDDFLENYDDNYLETSKLSEVENDFDPNRNDNASLSVATSKSKITLEDDGSFNGFGSTSLATGQRMDLTGVNSVIDVDAQPDVITLDSDDESSPLETLCRSANNSFESENYEMRIKIKWGNGIETFTHRKHQKFGDLITKLATKEAADSRSILLNMDDRIIYADDTPDSIGYKTYQFISGRVLRENAPICTQKTTTSSAGSNNILSLKVQLADRKVPLRLQMDKHQTMIVLVIKCAEELK</sequence>
<dbReference type="STRING" id="41427.A0A182IQ83"/>
<evidence type="ECO:0000313" key="3">
    <source>
        <dbReference type="EnsemblMetazoa" id="AATE003396-PA.1"/>
    </source>
</evidence>
<name>A0A182IQ83_ANOAO</name>
<dbReference type="AlphaFoldDB" id="A0A182IQ83"/>
<organism evidence="3">
    <name type="scientific">Anopheles atroparvus</name>
    <name type="common">European mosquito</name>
    <dbReference type="NCBI Taxonomy" id="41427"/>
    <lineage>
        <taxon>Eukaryota</taxon>
        <taxon>Metazoa</taxon>
        <taxon>Ecdysozoa</taxon>
        <taxon>Arthropoda</taxon>
        <taxon>Hexapoda</taxon>
        <taxon>Insecta</taxon>
        <taxon>Pterygota</taxon>
        <taxon>Neoptera</taxon>
        <taxon>Endopterygota</taxon>
        <taxon>Diptera</taxon>
        <taxon>Nematocera</taxon>
        <taxon>Culicoidea</taxon>
        <taxon>Culicidae</taxon>
        <taxon>Anophelinae</taxon>
        <taxon>Anopheles</taxon>
    </lineage>
</organism>
<reference evidence="3" key="1">
    <citation type="submission" date="2022-08" db="UniProtKB">
        <authorList>
            <consortium name="EnsemblMetazoa"/>
        </authorList>
    </citation>
    <scope>IDENTIFICATION</scope>
    <source>
        <strain evidence="3">EBRO</strain>
    </source>
</reference>
<dbReference type="VEuPathDB" id="VectorBase:AATE003396"/>
<keyword evidence="2" id="KW-0539">Nucleus</keyword>
<protein>
    <submittedName>
        <fullName evidence="3">Uncharacterized protein</fullName>
    </submittedName>
</protein>